<keyword evidence="3" id="KW-0813">Transport</keyword>
<feature type="transmembrane region" description="Helical" evidence="9">
    <location>
        <begin position="237"/>
        <end position="258"/>
    </location>
</feature>
<name>A0A6J7HB48_9ZZZZ</name>
<comment type="subcellular location">
    <subcellularLocation>
        <location evidence="1">Cell membrane</location>
        <topology evidence="1">Multi-pass membrane protein</topology>
    </subcellularLocation>
</comment>
<feature type="transmembrane region" description="Helical" evidence="9">
    <location>
        <begin position="37"/>
        <end position="54"/>
    </location>
</feature>
<dbReference type="AlphaFoldDB" id="A0A6J7HB48"/>
<feature type="transmembrane region" description="Helical" evidence="9">
    <location>
        <begin position="94"/>
        <end position="115"/>
    </location>
</feature>
<keyword evidence="6 9" id="KW-1133">Transmembrane helix</keyword>
<accession>A0A6J7HB48</accession>
<proteinExistence type="inferred from homology"/>
<evidence type="ECO:0000256" key="5">
    <source>
        <dbReference type="ARBA" id="ARBA00022692"/>
    </source>
</evidence>
<feature type="compositionally biased region" description="Basic and acidic residues" evidence="8">
    <location>
        <begin position="386"/>
        <end position="397"/>
    </location>
</feature>
<evidence type="ECO:0000256" key="8">
    <source>
        <dbReference type="SAM" id="MobiDB-lite"/>
    </source>
</evidence>
<keyword evidence="5 9" id="KW-0812">Transmembrane</keyword>
<sequence>MDTSSPKPELPDAPDDQPISEKVTLIGFHPRWLRRSLVLIFFGIVLFQLFMYSWEALAHFAFLILLAWLIAISFDPIVTWLAAKGMRRGLATSIVLGVVGLLALAFIGIFGQLMVSQITMLIQSLPDFIAQVITWINDVFKTKFDPTQLNELLNLTPQQIAQWAQTWAGGFLGIVSGAFGFAFELLTVVVFSFYLSADSPRIKRTLAGWLPPDKQRVFITVWDISVKKAGGFVISKLALATLSAFFHCIFFAAIGVPYWLPMGIFAGIVGQFIPTIGTYIGIILPAIFAAFNDPLDVVWIVIFATIYQQLENYIFTPKISHATMNVHSGVALAAVFIGAAFFGPIGALIGIPLVAIVLAIIETYVHRYELAPDLAERSASGGFGDPQKKPKKSDESA</sequence>
<gene>
    <name evidence="10" type="ORF">UFOPK3610_01006</name>
</gene>
<evidence type="ECO:0000313" key="10">
    <source>
        <dbReference type="EMBL" id="CAB4914073.1"/>
    </source>
</evidence>
<comment type="similarity">
    <text evidence="2">Belongs to the autoinducer-2 exporter (AI-2E) (TC 2.A.86) family.</text>
</comment>
<dbReference type="PANTHER" id="PTHR21716:SF53">
    <property type="entry name" value="PERMEASE PERM-RELATED"/>
    <property type="match status" value="1"/>
</dbReference>
<evidence type="ECO:0000256" key="6">
    <source>
        <dbReference type="ARBA" id="ARBA00022989"/>
    </source>
</evidence>
<evidence type="ECO:0000256" key="2">
    <source>
        <dbReference type="ARBA" id="ARBA00009773"/>
    </source>
</evidence>
<feature type="transmembrane region" description="Helical" evidence="9">
    <location>
        <begin position="330"/>
        <end position="361"/>
    </location>
</feature>
<dbReference type="GO" id="GO:0055085">
    <property type="term" value="P:transmembrane transport"/>
    <property type="evidence" value="ECO:0007669"/>
    <property type="project" value="TreeGrafter"/>
</dbReference>
<dbReference type="InterPro" id="IPR002549">
    <property type="entry name" value="AI-2E-like"/>
</dbReference>
<protein>
    <submittedName>
        <fullName evidence="10">Unannotated protein</fullName>
    </submittedName>
</protein>
<keyword evidence="7 9" id="KW-0472">Membrane</keyword>
<evidence type="ECO:0000256" key="1">
    <source>
        <dbReference type="ARBA" id="ARBA00004651"/>
    </source>
</evidence>
<feature type="region of interest" description="Disordered" evidence="8">
    <location>
        <begin position="376"/>
        <end position="397"/>
    </location>
</feature>
<organism evidence="10">
    <name type="scientific">freshwater metagenome</name>
    <dbReference type="NCBI Taxonomy" id="449393"/>
    <lineage>
        <taxon>unclassified sequences</taxon>
        <taxon>metagenomes</taxon>
        <taxon>ecological metagenomes</taxon>
    </lineage>
</organism>
<evidence type="ECO:0000256" key="4">
    <source>
        <dbReference type="ARBA" id="ARBA00022475"/>
    </source>
</evidence>
<feature type="transmembrane region" description="Helical" evidence="9">
    <location>
        <begin position="294"/>
        <end position="310"/>
    </location>
</feature>
<reference evidence="10" key="1">
    <citation type="submission" date="2020-05" db="EMBL/GenBank/DDBJ databases">
        <authorList>
            <person name="Chiriac C."/>
            <person name="Salcher M."/>
            <person name="Ghai R."/>
            <person name="Kavagutti S V."/>
        </authorList>
    </citation>
    <scope>NUCLEOTIDE SEQUENCE</scope>
</reference>
<evidence type="ECO:0000256" key="3">
    <source>
        <dbReference type="ARBA" id="ARBA00022448"/>
    </source>
</evidence>
<feature type="transmembrane region" description="Helical" evidence="9">
    <location>
        <begin position="60"/>
        <end position="82"/>
    </location>
</feature>
<dbReference type="Pfam" id="PF01594">
    <property type="entry name" value="AI-2E_transport"/>
    <property type="match status" value="1"/>
</dbReference>
<dbReference type="GO" id="GO:0005886">
    <property type="term" value="C:plasma membrane"/>
    <property type="evidence" value="ECO:0007669"/>
    <property type="project" value="UniProtKB-SubCell"/>
</dbReference>
<evidence type="ECO:0000256" key="7">
    <source>
        <dbReference type="ARBA" id="ARBA00023136"/>
    </source>
</evidence>
<keyword evidence="4" id="KW-1003">Cell membrane</keyword>
<dbReference type="PANTHER" id="PTHR21716">
    <property type="entry name" value="TRANSMEMBRANE PROTEIN"/>
    <property type="match status" value="1"/>
</dbReference>
<feature type="transmembrane region" description="Helical" evidence="9">
    <location>
        <begin position="264"/>
        <end position="287"/>
    </location>
</feature>
<dbReference type="EMBL" id="CAFBMR010000035">
    <property type="protein sequence ID" value="CAB4914073.1"/>
    <property type="molecule type" value="Genomic_DNA"/>
</dbReference>
<feature type="transmembrane region" description="Helical" evidence="9">
    <location>
        <begin position="171"/>
        <end position="195"/>
    </location>
</feature>
<evidence type="ECO:0000256" key="9">
    <source>
        <dbReference type="SAM" id="Phobius"/>
    </source>
</evidence>